<dbReference type="RefSeq" id="WP_242776673.1">
    <property type="nucleotide sequence ID" value="NZ_JALDAY010000018.1"/>
</dbReference>
<dbReference type="InterPro" id="IPR014729">
    <property type="entry name" value="Rossmann-like_a/b/a_fold"/>
</dbReference>
<comment type="caution">
    <text evidence="2">The sequence shown here is derived from an EMBL/GenBank/DDBJ whole genome shotgun (WGS) entry which is preliminary data.</text>
</comment>
<feature type="domain" description="UspA" evidence="1">
    <location>
        <begin position="1"/>
        <end position="132"/>
    </location>
</feature>
<organism evidence="2 3">
    <name type="scientific">Streptomyces cylindrosporus</name>
    <dbReference type="NCBI Taxonomy" id="2927583"/>
    <lineage>
        <taxon>Bacteria</taxon>
        <taxon>Bacillati</taxon>
        <taxon>Actinomycetota</taxon>
        <taxon>Actinomycetes</taxon>
        <taxon>Kitasatosporales</taxon>
        <taxon>Streptomycetaceae</taxon>
        <taxon>Streptomyces</taxon>
    </lineage>
</organism>
<accession>A0ABS9YQM1</accession>
<keyword evidence="3" id="KW-1185">Reference proteome</keyword>
<reference evidence="2" key="1">
    <citation type="submission" date="2022-03" db="EMBL/GenBank/DDBJ databases">
        <title>Streptomyces 7R015 and 7R016 isolated from Barleria lupulina in Thailand.</title>
        <authorList>
            <person name="Kanchanasin P."/>
            <person name="Phongsopitanun W."/>
            <person name="Tanasupawat S."/>
        </authorList>
    </citation>
    <scope>NUCLEOTIDE SEQUENCE</scope>
    <source>
        <strain evidence="2">7R015</strain>
    </source>
</reference>
<sequence>MNGPVVVGVDGSWASLAAVQTAALEAERRGTGLRLAHALAWSSARVPAGVPPWDPDGAGRRDLVGRPLDEAERWARKVAPEVTVTGDVLMGDPGRVLESESRTASLAVVAGRRATGIAGRLTGHGRCPLLVVRGRAQRHGCVVLADAASEDAAEFAFAEAAVRNVDLVVLHARARGALAGLRKKYPGVTVHDRRLRRRTGRALVEASDGAQLVVIAAHHRAAELLPGWAGRTLMSRAHCPVAVVPAGKA</sequence>
<dbReference type="InterPro" id="IPR006016">
    <property type="entry name" value="UspA"/>
</dbReference>
<proteinExistence type="predicted"/>
<dbReference type="EMBL" id="JALDAY010000018">
    <property type="protein sequence ID" value="MCI3278236.1"/>
    <property type="molecule type" value="Genomic_DNA"/>
</dbReference>
<gene>
    <name evidence="2" type="ORF">MQP27_44930</name>
</gene>
<evidence type="ECO:0000259" key="1">
    <source>
        <dbReference type="Pfam" id="PF00582"/>
    </source>
</evidence>
<evidence type="ECO:0000313" key="2">
    <source>
        <dbReference type="EMBL" id="MCI3278236.1"/>
    </source>
</evidence>
<protein>
    <submittedName>
        <fullName evidence="2">Universal stress protein</fullName>
    </submittedName>
</protein>
<name>A0ABS9YQM1_9ACTN</name>
<dbReference type="Pfam" id="PF00582">
    <property type="entry name" value="Usp"/>
    <property type="match status" value="1"/>
</dbReference>
<evidence type="ECO:0000313" key="3">
    <source>
        <dbReference type="Proteomes" id="UP001165269"/>
    </source>
</evidence>
<dbReference type="Gene3D" id="3.40.50.620">
    <property type="entry name" value="HUPs"/>
    <property type="match status" value="2"/>
</dbReference>
<dbReference type="SUPFAM" id="SSF52402">
    <property type="entry name" value="Adenine nucleotide alpha hydrolases-like"/>
    <property type="match status" value="2"/>
</dbReference>
<dbReference type="Proteomes" id="UP001165269">
    <property type="component" value="Unassembled WGS sequence"/>
</dbReference>